<evidence type="ECO:0000256" key="3">
    <source>
        <dbReference type="ARBA" id="ARBA00022450"/>
    </source>
</evidence>
<keyword evidence="6" id="KW-0443">Lipid metabolism</keyword>
<dbReference type="SUPFAM" id="SSF56801">
    <property type="entry name" value="Acetyl-CoA synthetase-like"/>
    <property type="match status" value="2"/>
</dbReference>
<evidence type="ECO:0000313" key="10">
    <source>
        <dbReference type="Proteomes" id="UP000249354"/>
    </source>
</evidence>
<dbReference type="GO" id="GO:0009366">
    <property type="term" value="C:enterobactin synthetase complex"/>
    <property type="evidence" value="ECO:0007669"/>
    <property type="project" value="TreeGrafter"/>
</dbReference>
<comment type="caution">
    <text evidence="9">The sequence shown here is derived from an EMBL/GenBank/DDBJ whole genome shotgun (WGS) entry which is preliminary data.</text>
</comment>
<dbReference type="PROSITE" id="PS00455">
    <property type="entry name" value="AMP_BINDING"/>
    <property type="match status" value="2"/>
</dbReference>
<evidence type="ECO:0000256" key="5">
    <source>
        <dbReference type="ARBA" id="ARBA00022832"/>
    </source>
</evidence>
<dbReference type="InterPro" id="IPR036736">
    <property type="entry name" value="ACP-like_sf"/>
</dbReference>
<dbReference type="InterPro" id="IPR025110">
    <property type="entry name" value="AMP-bd_C"/>
</dbReference>
<dbReference type="Gene3D" id="3.30.300.30">
    <property type="match status" value="2"/>
</dbReference>
<accession>A0A2W4VT73</accession>
<organism evidence="9 10">
    <name type="scientific">Leptolyngbya foveolarum</name>
    <dbReference type="NCBI Taxonomy" id="47253"/>
    <lineage>
        <taxon>Bacteria</taxon>
        <taxon>Bacillati</taxon>
        <taxon>Cyanobacteriota</taxon>
        <taxon>Cyanophyceae</taxon>
        <taxon>Leptolyngbyales</taxon>
        <taxon>Leptolyngbyaceae</taxon>
        <taxon>Leptolyngbya group</taxon>
        <taxon>Leptolyngbya</taxon>
    </lineage>
</organism>
<dbReference type="CDD" id="cd05930">
    <property type="entry name" value="A_NRPS"/>
    <property type="match status" value="1"/>
</dbReference>
<dbReference type="GO" id="GO:0005829">
    <property type="term" value="C:cytosol"/>
    <property type="evidence" value="ECO:0007669"/>
    <property type="project" value="TreeGrafter"/>
</dbReference>
<dbReference type="FunFam" id="3.30.300.30:FF:000010">
    <property type="entry name" value="Enterobactin synthetase component F"/>
    <property type="match status" value="1"/>
</dbReference>
<dbReference type="EMBL" id="QBMC01000092">
    <property type="protein sequence ID" value="PZO15511.1"/>
    <property type="molecule type" value="Genomic_DNA"/>
</dbReference>
<keyword evidence="4" id="KW-0597">Phosphoprotein</keyword>
<protein>
    <submittedName>
        <fullName evidence="9">Non-ribosomal peptide synthetase</fullName>
    </submittedName>
</protein>
<dbReference type="FunFam" id="1.10.1200.10:FF:000016">
    <property type="entry name" value="Non-ribosomal peptide synthase"/>
    <property type="match status" value="1"/>
</dbReference>
<dbReference type="InterPro" id="IPR040097">
    <property type="entry name" value="FAAL/FAAC"/>
</dbReference>
<dbReference type="InterPro" id="IPR000873">
    <property type="entry name" value="AMP-dep_synth/lig_dom"/>
</dbReference>
<dbReference type="Proteomes" id="UP000249354">
    <property type="component" value="Unassembled WGS sequence"/>
</dbReference>
<dbReference type="SMART" id="SM00823">
    <property type="entry name" value="PKS_PP"/>
    <property type="match status" value="2"/>
</dbReference>
<feature type="compositionally biased region" description="Basic residues" evidence="7">
    <location>
        <begin position="1823"/>
        <end position="1832"/>
    </location>
</feature>
<dbReference type="InterPro" id="IPR045851">
    <property type="entry name" value="AMP-bd_C_sf"/>
</dbReference>
<keyword evidence="5" id="KW-0276">Fatty acid metabolism</keyword>
<dbReference type="PANTHER" id="PTHR45527:SF1">
    <property type="entry name" value="FATTY ACID SYNTHASE"/>
    <property type="match status" value="1"/>
</dbReference>
<feature type="compositionally biased region" description="Polar residues" evidence="7">
    <location>
        <begin position="1841"/>
        <end position="1850"/>
    </location>
</feature>
<dbReference type="Gene3D" id="3.40.50.12780">
    <property type="entry name" value="N-terminal domain of ligase-like"/>
    <property type="match status" value="1"/>
</dbReference>
<dbReference type="InterPro" id="IPR020845">
    <property type="entry name" value="AMP-binding_CS"/>
</dbReference>
<dbReference type="FunFam" id="3.40.50.12780:FF:000012">
    <property type="entry name" value="Non-ribosomal peptide synthetase"/>
    <property type="match status" value="1"/>
</dbReference>
<dbReference type="CDD" id="cd19531">
    <property type="entry name" value="LCL_NRPS-like"/>
    <property type="match status" value="1"/>
</dbReference>
<dbReference type="Gene3D" id="1.10.1200.10">
    <property type="entry name" value="ACP-like"/>
    <property type="match status" value="2"/>
</dbReference>
<feature type="domain" description="Carrier" evidence="8">
    <location>
        <begin position="1729"/>
        <end position="1804"/>
    </location>
</feature>
<evidence type="ECO:0000256" key="2">
    <source>
        <dbReference type="ARBA" id="ARBA00006432"/>
    </source>
</evidence>
<evidence type="ECO:0000259" key="8">
    <source>
        <dbReference type="PROSITE" id="PS50075"/>
    </source>
</evidence>
<comment type="cofactor">
    <cofactor evidence="1">
        <name>pantetheine 4'-phosphate</name>
        <dbReference type="ChEBI" id="CHEBI:47942"/>
    </cofactor>
</comment>
<evidence type="ECO:0000256" key="1">
    <source>
        <dbReference type="ARBA" id="ARBA00001957"/>
    </source>
</evidence>
<proteinExistence type="inferred from homology"/>
<dbReference type="Pfam" id="PF00550">
    <property type="entry name" value="PP-binding"/>
    <property type="match status" value="2"/>
</dbReference>
<dbReference type="Gene3D" id="3.40.50.980">
    <property type="match status" value="2"/>
</dbReference>
<gene>
    <name evidence="9" type="ORF">DCF25_13590</name>
</gene>
<comment type="similarity">
    <text evidence="2">Belongs to the ATP-dependent AMP-binding enzyme family.</text>
</comment>
<dbReference type="Pfam" id="PF00501">
    <property type="entry name" value="AMP-binding"/>
    <property type="match status" value="2"/>
</dbReference>
<evidence type="ECO:0000256" key="6">
    <source>
        <dbReference type="ARBA" id="ARBA00023098"/>
    </source>
</evidence>
<dbReference type="Gene3D" id="3.30.559.10">
    <property type="entry name" value="Chloramphenicol acetyltransferase-like domain"/>
    <property type="match status" value="1"/>
</dbReference>
<evidence type="ECO:0000256" key="4">
    <source>
        <dbReference type="ARBA" id="ARBA00022553"/>
    </source>
</evidence>
<dbReference type="PANTHER" id="PTHR45527">
    <property type="entry name" value="NONRIBOSOMAL PEPTIDE SYNTHETASE"/>
    <property type="match status" value="1"/>
</dbReference>
<evidence type="ECO:0000313" key="9">
    <source>
        <dbReference type="EMBL" id="PZO15511.1"/>
    </source>
</evidence>
<name>A0A2W4VT73_9CYAN</name>
<dbReference type="GO" id="GO:0009239">
    <property type="term" value="P:enterobactin biosynthetic process"/>
    <property type="evidence" value="ECO:0007669"/>
    <property type="project" value="TreeGrafter"/>
</dbReference>
<sequence length="1850" mass="205940">MIDVYQPCPQLTDLGHTWVSKLRQRSQVHPNQTAFTFLPEGEIEAIRWTYGELDRRSRAIAAKLQSLNLSGERALLLYPAGLDYIAAFLGCLYAGVVAVPAYPPQNARKTPRIQAISHDAEAAISLTTEAKLPKIQKLMGNSFQHQPLQWLATDTLEHRLAEQWQMPTINSDTLAFLQYTSGSTGSPKGVMLSHRNLLHNAAETYRMMGHSPDSCFASWLPLYHDMGLIGGILQPLYGGFPCVLMSPISFLQRPYRWLKTISDYRATTSGGPNFAYDLCVERITPEQRKTLDLSCWKVAFNGAEPIRALTLTRFANAFAGCGFRADTFYPCYGLAEGSLMVSGCEVARDPVIQAFQVADLKQNRVMPTPAVLAGAHPIGAAPMASSQTLVSSGRSLQTQQIAIVNPETLTRCGETDVGEIWVNGSSVGKGYWKNPHATADTFQADLSDSGKDSGDGSFLRTGDLGFLHNGELFVTGRLKDLIILRGRNLYPQDLEQAAETSHPAFRIGGSAAFTITVEDPIENRVEENERLVVVQELEFRQQPDQDAMTAAVRQAIAEIYEVEVYVVALVKPGRIPKTTSGKIQRRACRQDYLSGELTLLCESILTLDEPLLASPMAGLPKQSSQQQVIDLSLEHLLAQASEERPALLADYLQQTIARSLKRSPDQIRRHHPLTSLGLDSLRVMSLQDKLSADWGIEISITDFFEGITPAQIAQQILDRSASEPDHPNPTQPLPSTDIPGLTASQSQIFFLQQLQPESPTYNIAISLDFQGPLEVEALRQSLQNIVDRHPALRSHVVLQDGHPTLVSEPTIELPWTHIDLQHWDRARQDAEVQRLRAFVQQAFTLTQGPLFRMMLCQFSQNHHQLLFTIHHLIFDGSSAKIFFQELTDQYQACVTSRSAASLSTQRSPGRLQGADLPKAYLQPEITSPRWRQKLDYWQQQLAGTLPILQLPADYPRPATQTFRGARESFKLPLTLVNSLNNLARQERATLFMVLLAAFKAWLYRYTGQTDLLVGSALAQRTATERQPIGCSINTLVFRTHPASHVRFRDFLHQVRHVALEAYSHGEIPFQRLVETLQPERDPSYSPIVQVMVDLQQLPTQLDWPDLSVDLAEVETGTAKFDLTLSMIETEEGIQGHWEYNTDLFSRATICRMMTHFQRLLSGVAAAPMETLAALPLLSAHERQQLLVDWNQTAVPIPQQPFHRLFEAQVDRTPEAIALRYETQSLTYHNLNQRANQLAHKLQGVGVKNDQLVGVCLPRSPALLISLLAILKAGGAYVPLDPSYPRERLDFMIQDSQVEVLLSQSTTRLQLELGQNNTADHALQHVIELDTEATAIAEQPATNLVAAVTLNQLAYIIYTSGSTGKPKGVMIEQRGLLNYLIWCQQAYPLTAGQGSLVHSSVSFDMTITGLFSPLLTGQTVELLSEADGLEALAMRLRDQSNSQSAYSLIKITPAQLELLSHQLSPTEIADRTHAFIIGGENLSAKTVNIWRNRASQTQLINEYGPTETVVGCCVYTIQSDDLRSGSVPIGRPIINTQMYILDDQHQPVPVGVVGELYIGGAGVAKGYFNRPELTTERFINNPFAANQKAETITSRLYKTGDLARYRPDGVIEFLGRIDHQVKIRGYRVELGEIEAALSQHPSVREAVVIAREDDPGRRRLVAYVVSEADVGETGIADLREWLRSQVPDYMVPAAFVQLDELPLTVNGKVNRQALPRPSGDRPELSNAYVAPKADLERAIAHIWQALLGLDQVGLQDNFFDLGGHSLLLVQVQNQLQTQLDRQILLVDLFRYPTIQAIAAYLDQPSEGLVSRIQAQVDRQKIALQRRRHQRQQRSRQDAQDRTSATTGGQHD</sequence>
<dbReference type="Gene3D" id="2.30.38.10">
    <property type="entry name" value="Luciferase, Domain 3"/>
    <property type="match status" value="1"/>
</dbReference>
<dbReference type="FunFam" id="3.40.50.12780:FF:000013">
    <property type="entry name" value="Long-chain-fatty-acid--AMP ligase FadD32"/>
    <property type="match status" value="1"/>
</dbReference>
<dbReference type="SUPFAM" id="SSF52777">
    <property type="entry name" value="CoA-dependent acyltransferases"/>
    <property type="match status" value="2"/>
</dbReference>
<dbReference type="GO" id="GO:0008610">
    <property type="term" value="P:lipid biosynthetic process"/>
    <property type="evidence" value="ECO:0007669"/>
    <property type="project" value="InterPro"/>
</dbReference>
<dbReference type="Pfam" id="PF13193">
    <property type="entry name" value="AMP-binding_C"/>
    <property type="match status" value="1"/>
</dbReference>
<feature type="region of interest" description="Disordered" evidence="7">
    <location>
        <begin position="1823"/>
        <end position="1850"/>
    </location>
</feature>
<dbReference type="InterPro" id="IPR020806">
    <property type="entry name" value="PKS_PP-bd"/>
</dbReference>
<dbReference type="InterPro" id="IPR042099">
    <property type="entry name" value="ANL_N_sf"/>
</dbReference>
<feature type="domain" description="Carrier" evidence="8">
    <location>
        <begin position="646"/>
        <end position="720"/>
    </location>
</feature>
<reference evidence="9 10" key="2">
    <citation type="submission" date="2018-06" db="EMBL/GenBank/DDBJ databases">
        <title>Metagenomic assembly of (sub)arctic Cyanobacteria and their associated microbiome from non-axenic cultures.</title>
        <authorList>
            <person name="Baurain D."/>
        </authorList>
    </citation>
    <scope>NUCLEOTIDE SEQUENCE [LARGE SCALE GENOMIC DNA]</scope>
    <source>
        <strain evidence="9">ULC129bin1</strain>
    </source>
</reference>
<dbReference type="FunFam" id="3.40.50.980:FF:000001">
    <property type="entry name" value="Non-ribosomal peptide synthetase"/>
    <property type="match status" value="1"/>
</dbReference>
<dbReference type="GO" id="GO:0031177">
    <property type="term" value="F:phosphopantetheine binding"/>
    <property type="evidence" value="ECO:0007669"/>
    <property type="project" value="InterPro"/>
</dbReference>
<dbReference type="InterPro" id="IPR001242">
    <property type="entry name" value="Condensation_dom"/>
</dbReference>
<dbReference type="Pfam" id="PF00668">
    <property type="entry name" value="Condensation"/>
    <property type="match status" value="1"/>
</dbReference>
<dbReference type="GO" id="GO:0047527">
    <property type="term" value="F:2,3-dihydroxybenzoate-serine ligase activity"/>
    <property type="evidence" value="ECO:0007669"/>
    <property type="project" value="TreeGrafter"/>
</dbReference>
<dbReference type="NCBIfam" id="TIGR01733">
    <property type="entry name" value="AA-adenyl-dom"/>
    <property type="match status" value="1"/>
</dbReference>
<dbReference type="Gene3D" id="3.30.559.30">
    <property type="entry name" value="Nonribosomal peptide synthetase, condensation domain"/>
    <property type="match status" value="1"/>
</dbReference>
<dbReference type="GO" id="GO:0071766">
    <property type="term" value="P:Actinobacterium-type cell wall biogenesis"/>
    <property type="evidence" value="ECO:0007669"/>
    <property type="project" value="UniProtKB-ARBA"/>
</dbReference>
<dbReference type="GO" id="GO:0043041">
    <property type="term" value="P:amino acid activation for nonribosomal peptide biosynthetic process"/>
    <property type="evidence" value="ECO:0007669"/>
    <property type="project" value="TreeGrafter"/>
</dbReference>
<reference evidence="10" key="1">
    <citation type="submission" date="2018-04" db="EMBL/GenBank/DDBJ databases">
        <authorList>
            <person name="Cornet L."/>
        </authorList>
    </citation>
    <scope>NUCLEOTIDE SEQUENCE [LARGE SCALE GENOMIC DNA]</scope>
</reference>
<dbReference type="InterPro" id="IPR010071">
    <property type="entry name" value="AA_adenyl_dom"/>
</dbReference>
<feature type="region of interest" description="Disordered" evidence="7">
    <location>
        <begin position="719"/>
        <end position="738"/>
    </location>
</feature>
<dbReference type="GO" id="GO:0072330">
    <property type="term" value="P:monocarboxylic acid biosynthetic process"/>
    <property type="evidence" value="ECO:0007669"/>
    <property type="project" value="UniProtKB-ARBA"/>
</dbReference>
<dbReference type="FunFam" id="2.30.38.10:FF:000001">
    <property type="entry name" value="Non-ribosomal peptide synthetase PvdI"/>
    <property type="match status" value="1"/>
</dbReference>
<dbReference type="InterPro" id="IPR023213">
    <property type="entry name" value="CAT-like_dom_sf"/>
</dbReference>
<dbReference type="PROSITE" id="PS50075">
    <property type="entry name" value="CARRIER"/>
    <property type="match status" value="2"/>
</dbReference>
<dbReference type="GO" id="GO:0006631">
    <property type="term" value="P:fatty acid metabolic process"/>
    <property type="evidence" value="ECO:0007669"/>
    <property type="project" value="UniProtKB-KW"/>
</dbReference>
<evidence type="ECO:0000256" key="7">
    <source>
        <dbReference type="SAM" id="MobiDB-lite"/>
    </source>
</evidence>
<keyword evidence="3" id="KW-0596">Phosphopantetheine</keyword>
<dbReference type="CDD" id="cd05931">
    <property type="entry name" value="FAAL"/>
    <property type="match status" value="1"/>
</dbReference>
<dbReference type="SUPFAM" id="SSF47336">
    <property type="entry name" value="ACP-like"/>
    <property type="match status" value="2"/>
</dbReference>
<dbReference type="InterPro" id="IPR009081">
    <property type="entry name" value="PP-bd_ACP"/>
</dbReference>